<evidence type="ECO:0000313" key="4">
    <source>
        <dbReference type="Proteomes" id="UP000789396"/>
    </source>
</evidence>
<evidence type="ECO:0000256" key="2">
    <source>
        <dbReference type="SAM" id="Phobius"/>
    </source>
</evidence>
<dbReference type="EMBL" id="CAJVPZ010062024">
    <property type="protein sequence ID" value="CAG8791669.1"/>
    <property type="molecule type" value="Genomic_DNA"/>
</dbReference>
<name>A0A9N9JQK5_9GLOM</name>
<organism evidence="3 4">
    <name type="scientific">Racocetra fulgida</name>
    <dbReference type="NCBI Taxonomy" id="60492"/>
    <lineage>
        <taxon>Eukaryota</taxon>
        <taxon>Fungi</taxon>
        <taxon>Fungi incertae sedis</taxon>
        <taxon>Mucoromycota</taxon>
        <taxon>Glomeromycotina</taxon>
        <taxon>Glomeromycetes</taxon>
        <taxon>Diversisporales</taxon>
        <taxon>Gigasporaceae</taxon>
        <taxon>Racocetra</taxon>
    </lineage>
</organism>
<keyword evidence="4" id="KW-1185">Reference proteome</keyword>
<dbReference type="AlphaFoldDB" id="A0A9N9JQK5"/>
<gene>
    <name evidence="3" type="ORF">RFULGI_LOCUS16802</name>
</gene>
<feature type="transmembrane region" description="Helical" evidence="2">
    <location>
        <begin position="111"/>
        <end position="133"/>
    </location>
</feature>
<evidence type="ECO:0000313" key="3">
    <source>
        <dbReference type="EMBL" id="CAG8791669.1"/>
    </source>
</evidence>
<dbReference type="Proteomes" id="UP000789396">
    <property type="component" value="Unassembled WGS sequence"/>
</dbReference>
<accession>A0A9N9JQK5</accession>
<feature type="non-terminal residue" evidence="3">
    <location>
        <position position="1"/>
    </location>
</feature>
<feature type="non-terminal residue" evidence="3">
    <location>
        <position position="164"/>
    </location>
</feature>
<protein>
    <submittedName>
        <fullName evidence="3">19197_t:CDS:1</fullName>
    </submittedName>
</protein>
<dbReference type="OrthoDB" id="2363417at2759"/>
<keyword evidence="2" id="KW-0812">Transmembrane</keyword>
<comment type="caution">
    <text evidence="3">The sequence shown here is derived from an EMBL/GenBank/DDBJ whole genome shotgun (WGS) entry which is preliminary data.</text>
</comment>
<feature type="region of interest" description="Disordered" evidence="1">
    <location>
        <begin position="144"/>
        <end position="164"/>
    </location>
</feature>
<keyword evidence="2" id="KW-1133">Transmembrane helix</keyword>
<evidence type="ECO:0000256" key="1">
    <source>
        <dbReference type="SAM" id="MobiDB-lite"/>
    </source>
</evidence>
<proteinExistence type="predicted"/>
<keyword evidence="2" id="KW-0472">Membrane</keyword>
<reference evidence="3" key="1">
    <citation type="submission" date="2021-06" db="EMBL/GenBank/DDBJ databases">
        <authorList>
            <person name="Kallberg Y."/>
            <person name="Tangrot J."/>
            <person name="Rosling A."/>
        </authorList>
    </citation>
    <scope>NUCLEOTIDE SEQUENCE</scope>
    <source>
        <strain evidence="3">IN212</strain>
    </source>
</reference>
<sequence>LAASPSMVVLNISNYEWTEPTEINPIGPLTGHTSIMFKNYMITAFDVLKQSSKSIYKLDTSDPLTYKWILLSSFTSQTYKTNLPTINVPSFKSSFASDSSPSNDSSPRNGAIIGIGVTVGVVAILSFAGFLYYRSSKNNPHGISIPTPGTMHDENNQENYIETP</sequence>